<proteinExistence type="predicted"/>
<accession>A0A2W5FRB6</accession>
<reference evidence="1 2" key="1">
    <citation type="submission" date="2017-08" db="EMBL/GenBank/DDBJ databases">
        <title>Infants hospitalized years apart are colonized by the same room-sourced microbial strains.</title>
        <authorList>
            <person name="Brooks B."/>
            <person name="Olm M.R."/>
            <person name="Firek B.A."/>
            <person name="Baker R."/>
            <person name="Thomas B.C."/>
            <person name="Morowitz M.J."/>
            <person name="Banfield J.F."/>
        </authorList>
    </citation>
    <scope>NUCLEOTIDE SEQUENCE [LARGE SCALE GENOMIC DNA]</scope>
    <source>
        <strain evidence="1">S2_006_000_R2_64</strain>
    </source>
</reference>
<evidence type="ECO:0000313" key="1">
    <source>
        <dbReference type="EMBL" id="PZP56367.1"/>
    </source>
</evidence>
<organism evidence="1 2">
    <name type="scientific">Micavibrio aeruginosavorus</name>
    <dbReference type="NCBI Taxonomy" id="349221"/>
    <lineage>
        <taxon>Bacteria</taxon>
        <taxon>Pseudomonadati</taxon>
        <taxon>Bdellovibrionota</taxon>
        <taxon>Bdellovibrionia</taxon>
        <taxon>Bdellovibrionales</taxon>
        <taxon>Pseudobdellovibrionaceae</taxon>
        <taxon>Micavibrio</taxon>
    </lineage>
</organism>
<gene>
    <name evidence="1" type="ORF">DI586_03950</name>
</gene>
<dbReference type="Proteomes" id="UP000249739">
    <property type="component" value="Unassembled WGS sequence"/>
</dbReference>
<name>A0A2W5FRB6_9BACT</name>
<sequence length="83" mass="9622">MNKRNPFLGNFENAQEEFKKIQEHQSSLVSNFLKNGMALQKKQYELMTNLVQNQIEFGNSFFSEALSTINDNVHAAIKEQKNK</sequence>
<evidence type="ECO:0008006" key="3">
    <source>
        <dbReference type="Google" id="ProtNLM"/>
    </source>
</evidence>
<comment type="caution">
    <text evidence="1">The sequence shown here is derived from an EMBL/GenBank/DDBJ whole genome shotgun (WGS) entry which is preliminary data.</text>
</comment>
<dbReference type="EMBL" id="QFOT01000028">
    <property type="protein sequence ID" value="PZP56367.1"/>
    <property type="molecule type" value="Genomic_DNA"/>
</dbReference>
<evidence type="ECO:0000313" key="2">
    <source>
        <dbReference type="Proteomes" id="UP000249739"/>
    </source>
</evidence>
<dbReference type="AlphaFoldDB" id="A0A2W5FRB6"/>
<protein>
    <recommendedName>
        <fullName evidence="3">Phasin domain-containing protein</fullName>
    </recommendedName>
</protein>